<dbReference type="OrthoDB" id="2044969at2"/>
<evidence type="ECO:0000313" key="3">
    <source>
        <dbReference type="Proteomes" id="UP000007491"/>
    </source>
</evidence>
<dbReference type="STRING" id="1604.LAC30SC_06510"/>
<dbReference type="RefSeq" id="WP_013642050.1">
    <property type="nucleotide sequence ID" value="NC_015214.1"/>
</dbReference>
<gene>
    <name evidence="2" type="ordered locus">LAC30SC_06510</name>
</gene>
<dbReference type="HOGENOM" id="CLU_110734_0_0_9"/>
<dbReference type="NCBIfam" id="TIGR02126">
    <property type="entry name" value="phgtail_TP901_1"/>
    <property type="match status" value="1"/>
</dbReference>
<evidence type="ECO:0000256" key="1">
    <source>
        <dbReference type="SAM" id="MobiDB-lite"/>
    </source>
</evidence>
<dbReference type="Proteomes" id="UP000007491">
    <property type="component" value="Chromosome"/>
</dbReference>
<dbReference type="InterPro" id="IPR022345">
    <property type="entry name" value="Phage_69_Orf23_MTP"/>
</dbReference>
<evidence type="ECO:0000313" key="2">
    <source>
        <dbReference type="EMBL" id="ADZ07426.1"/>
    </source>
</evidence>
<accession>F0TFD2</accession>
<protein>
    <recommendedName>
        <fullName evidence="4">Phage major tail protein, TP901-1 family</fullName>
    </recommendedName>
</protein>
<evidence type="ECO:0008006" key="4">
    <source>
        <dbReference type="Google" id="ProtNLM"/>
    </source>
</evidence>
<reference evidence="2 3" key="1">
    <citation type="journal article" date="2011" name="J. Bacteriol.">
        <title>Complete genome sequencing of Lactobacillus acidophilus 30SC, isolated from swine intestine.</title>
        <authorList>
            <person name="Oh S."/>
            <person name="Roh H."/>
            <person name="Ko H.J."/>
            <person name="Kim S."/>
            <person name="Kim K.H."/>
            <person name="Lee S.E."/>
            <person name="Chang I.S."/>
            <person name="Kim S."/>
            <person name="Choi I.G."/>
        </authorList>
    </citation>
    <scope>NUCLEOTIDE SEQUENCE [LARGE SCALE GENOMIC DNA]</scope>
    <source>
        <strain evidence="2 3">30SC</strain>
    </source>
</reference>
<proteinExistence type="predicted"/>
<sequence>MAEVQALPGKRMVSYFRLLENASKEDAEIVPLEGDSSISFKRDSKSTTTKSGNISTSSGLTTEIDQTFYEGISKVSDQFYDAVLEDKIVEYWLVDLDRVNPDGKYWSIYARCHVTEDKPSFKVDSTAERSPKMQVIGTPRRGYTALSDYDKDMLDYAFRGIGKVGDNPKNDGTDGNGLAYENNDPSKDAVPTDAVNKKPDSTGTTNHSGATAEVNR</sequence>
<dbReference type="KEGG" id="lai:LAC30SC_06510"/>
<dbReference type="AlphaFoldDB" id="F0TFD2"/>
<name>F0TFD2_LACAM</name>
<dbReference type="PRINTS" id="PR01997">
    <property type="entry name" value="MTP2FAMILY"/>
</dbReference>
<dbReference type="EMBL" id="CP002559">
    <property type="protein sequence ID" value="ADZ07426.1"/>
    <property type="molecule type" value="Genomic_DNA"/>
</dbReference>
<feature type="region of interest" description="Disordered" evidence="1">
    <location>
        <begin position="164"/>
        <end position="216"/>
    </location>
</feature>
<organism evidence="2 3">
    <name type="scientific">Lactobacillus amylovorus</name>
    <dbReference type="NCBI Taxonomy" id="1604"/>
    <lineage>
        <taxon>Bacteria</taxon>
        <taxon>Bacillati</taxon>
        <taxon>Bacillota</taxon>
        <taxon>Bacilli</taxon>
        <taxon>Lactobacillales</taxon>
        <taxon>Lactobacillaceae</taxon>
        <taxon>Lactobacillus</taxon>
    </lineage>
</organism>
<reference key="2">
    <citation type="submission" date="2011-02" db="EMBL/GenBank/DDBJ databases">
        <authorList>
            <person name="Roh H."/>
            <person name="Ko H.-J."/>
            <person name="Kim S.-H."/>
            <person name="Choi I.-G."/>
            <person name="Oh S."/>
        </authorList>
    </citation>
    <scope>NUCLEOTIDE SEQUENCE</scope>
    <source>
        <strain>30SC</strain>
    </source>
</reference>
<dbReference type="InterPro" id="IPR011855">
    <property type="entry name" value="Phgtail_TP901_1"/>
</dbReference>